<dbReference type="KEGG" id="pfla:Pflav_041950"/>
<evidence type="ECO:0000313" key="2">
    <source>
        <dbReference type="Proteomes" id="UP000502508"/>
    </source>
</evidence>
<dbReference type="Proteomes" id="UP000502508">
    <property type="component" value="Chromosome"/>
</dbReference>
<gene>
    <name evidence="1" type="ORF">Pflav_041950</name>
</gene>
<reference evidence="1 2" key="1">
    <citation type="submission" date="2020-03" db="EMBL/GenBank/DDBJ databases">
        <title>Whole genome shotgun sequence of Phytohabitans flavus NBRC 107702.</title>
        <authorList>
            <person name="Komaki H."/>
            <person name="Tamura T."/>
        </authorList>
    </citation>
    <scope>NUCLEOTIDE SEQUENCE [LARGE SCALE GENOMIC DNA]</scope>
    <source>
        <strain evidence="1 2">NBRC 107702</strain>
    </source>
</reference>
<name>A0A6F8XVC9_9ACTN</name>
<dbReference type="AlphaFoldDB" id="A0A6F8XVC9"/>
<organism evidence="1 2">
    <name type="scientific">Phytohabitans flavus</name>
    <dbReference type="NCBI Taxonomy" id="1076124"/>
    <lineage>
        <taxon>Bacteria</taxon>
        <taxon>Bacillati</taxon>
        <taxon>Actinomycetota</taxon>
        <taxon>Actinomycetes</taxon>
        <taxon>Micromonosporales</taxon>
        <taxon>Micromonosporaceae</taxon>
    </lineage>
</organism>
<reference evidence="1 2" key="2">
    <citation type="submission" date="2020-03" db="EMBL/GenBank/DDBJ databases">
        <authorList>
            <person name="Ichikawa N."/>
            <person name="Kimura A."/>
            <person name="Kitahashi Y."/>
            <person name="Uohara A."/>
        </authorList>
    </citation>
    <scope>NUCLEOTIDE SEQUENCE [LARGE SCALE GENOMIC DNA]</scope>
    <source>
        <strain evidence="1 2">NBRC 107702</strain>
    </source>
</reference>
<protein>
    <submittedName>
        <fullName evidence="1">Uncharacterized protein</fullName>
    </submittedName>
</protein>
<sequence length="96" mass="10324">MGGLPDQTAEFDGPIFNAPGSTTTIVSALVGPVDRITATYDGESLPVEFRRWSAYPELVVYWITDIPADGALNPRDSTHPLVTIYDAAGNVLDTSR</sequence>
<dbReference type="EMBL" id="AP022870">
    <property type="protein sequence ID" value="BCB77785.1"/>
    <property type="molecule type" value="Genomic_DNA"/>
</dbReference>
<keyword evidence="2" id="KW-1185">Reference proteome</keyword>
<evidence type="ECO:0000313" key="1">
    <source>
        <dbReference type="EMBL" id="BCB77785.1"/>
    </source>
</evidence>
<dbReference type="RefSeq" id="WP_173037476.1">
    <property type="nucleotide sequence ID" value="NZ_AP022870.1"/>
</dbReference>
<accession>A0A6F8XVC9</accession>
<proteinExistence type="predicted"/>